<keyword evidence="2" id="KW-1185">Reference proteome</keyword>
<accession>A0ABN8CZP0</accession>
<dbReference type="Proteomes" id="UP001158986">
    <property type="component" value="Unassembled WGS sequence"/>
</dbReference>
<evidence type="ECO:0000313" key="2">
    <source>
        <dbReference type="Proteomes" id="UP001158986"/>
    </source>
</evidence>
<gene>
    <name evidence="1" type="ORF">PBS001_LOCUS4848</name>
</gene>
<comment type="caution">
    <text evidence="1">The sequence shown here is derived from an EMBL/GenBank/DDBJ whole genome shotgun (WGS) entry which is preliminary data.</text>
</comment>
<name>A0ABN8CZP0_9STRA</name>
<dbReference type="EMBL" id="CAKLCB010000260">
    <property type="protein sequence ID" value="CAH0518275.1"/>
    <property type="molecule type" value="Genomic_DNA"/>
</dbReference>
<protein>
    <recommendedName>
        <fullName evidence="3">HTH CENPB-type domain-containing protein</fullName>
    </recommendedName>
</protein>
<sequence>MSSCEQLTSSSDVASICPSTTELQVEMSNSTLALLTSPELPSSSPSDTLNIATTALHLECYASELLLWLQRSKSTSLVDESLFFFETRYPELLDDLPLLFTWLSLFLVQYEDSSGIDAMQQLDSSGDMVTVAEQFSLKSTLTLLYWKHEGERHQLAEQRAEAVETDVSSRSRTAFQDEKELLQWVLQHRKISLTRQDIINHVLEQYPVFAASKSAAALKVWTSRFLKKHIQPQSLLVSATMTAAGCAFSANNATVPEVIPYVSQAAAETESVSVETCQRASDVVQVEPVESPIPLQSQCAIEIQKNMVDKVIENGTMKVQHTGKRRSCSGRYTLFSNEFKLHAVNMLEDGKSISEVAKELGLKSSNCLHYWRSIRDKLVTSERKRFRLAGGGRRSSCTFDDELLTWVSQRHQRGQGTDVNAVLEYMRQYRSSFTEGKKEPTLLKWILHFFERCWRAPFTSMDSQDADKAYIFV</sequence>
<evidence type="ECO:0000313" key="1">
    <source>
        <dbReference type="EMBL" id="CAH0518275.1"/>
    </source>
</evidence>
<dbReference type="InterPro" id="IPR009057">
    <property type="entry name" value="Homeodomain-like_sf"/>
</dbReference>
<proteinExistence type="predicted"/>
<dbReference type="SUPFAM" id="SSF46689">
    <property type="entry name" value="Homeodomain-like"/>
    <property type="match status" value="1"/>
</dbReference>
<organism evidence="1 2">
    <name type="scientific">Peronospora belbahrii</name>
    <dbReference type="NCBI Taxonomy" id="622444"/>
    <lineage>
        <taxon>Eukaryota</taxon>
        <taxon>Sar</taxon>
        <taxon>Stramenopiles</taxon>
        <taxon>Oomycota</taxon>
        <taxon>Peronosporomycetes</taxon>
        <taxon>Peronosporales</taxon>
        <taxon>Peronosporaceae</taxon>
        <taxon>Peronospora</taxon>
    </lineage>
</organism>
<reference evidence="1 2" key="1">
    <citation type="submission" date="2021-11" db="EMBL/GenBank/DDBJ databases">
        <authorList>
            <person name="Islam A."/>
            <person name="Islam S."/>
            <person name="Flora M.S."/>
            <person name="Rahman M."/>
            <person name="Ziaur R.M."/>
            <person name="Epstein J.H."/>
            <person name="Hassan M."/>
            <person name="Klassen M."/>
            <person name="Woodard K."/>
            <person name="Webb A."/>
            <person name="Webby R.J."/>
            <person name="El Zowalaty M.E."/>
        </authorList>
    </citation>
    <scope>NUCLEOTIDE SEQUENCE [LARGE SCALE GENOMIC DNA]</scope>
    <source>
        <strain evidence="1">Pbs1</strain>
    </source>
</reference>
<evidence type="ECO:0008006" key="3">
    <source>
        <dbReference type="Google" id="ProtNLM"/>
    </source>
</evidence>